<sequence length="271" mass="30898">MIVELSSFRHDVILRREQEYLTFSKAAVLMGCSRQYIYKLVSQGKLKASRISSRMAIIRRADIEAMLEGNPYNKVVFGNRPKAAITKRHQKETAHVADEPLTYLSGEEVMSIYKVKQMWLYTTAKRNRIPMCRIAGKNYYSKSHVEECLGLTADTSAITEWLTTDEVLGEFGMKAAAIRANAYRHSIPTRKEHGITYYSKPHLAELRQTDVMADERYCTVDEVSEKYGLSKANIHHITKVHGIEKKKVGVRNLLLRADVERAMAERAAKGL</sequence>
<evidence type="ECO:0000313" key="1">
    <source>
        <dbReference type="EMBL" id="TGX80531.1"/>
    </source>
</evidence>
<proteinExistence type="predicted"/>
<keyword evidence="1" id="KW-0238">DNA-binding</keyword>
<dbReference type="EMBL" id="SRZC01000025">
    <property type="protein sequence ID" value="TGX80531.1"/>
    <property type="molecule type" value="Genomic_DNA"/>
</dbReference>
<gene>
    <name evidence="1" type="ORF">E5358_12815</name>
</gene>
<dbReference type="Proteomes" id="UP000308886">
    <property type="component" value="Unassembled WGS sequence"/>
</dbReference>
<accession>A0AC61QMN7</accession>
<protein>
    <submittedName>
        <fullName evidence="1">DNA-binding protein</fullName>
    </submittedName>
</protein>
<organism evidence="1 2">
    <name type="scientific">Palleniella muris</name>
    <dbReference type="NCBI Taxonomy" id="3038145"/>
    <lineage>
        <taxon>Bacteria</taxon>
        <taxon>Pseudomonadati</taxon>
        <taxon>Bacteroidota</taxon>
        <taxon>Bacteroidia</taxon>
        <taxon>Bacteroidales</taxon>
        <taxon>Prevotellaceae</taxon>
        <taxon>Palleniella</taxon>
    </lineage>
</organism>
<evidence type="ECO:0000313" key="2">
    <source>
        <dbReference type="Proteomes" id="UP000308886"/>
    </source>
</evidence>
<comment type="caution">
    <text evidence="1">The sequence shown here is derived from an EMBL/GenBank/DDBJ whole genome shotgun (WGS) entry which is preliminary data.</text>
</comment>
<name>A0AC61QMN7_9BACT</name>
<keyword evidence="2" id="KW-1185">Reference proteome</keyword>
<reference evidence="1" key="1">
    <citation type="submission" date="2019-04" db="EMBL/GenBank/DDBJ databases">
        <title>Microbes associate with the intestines of laboratory mice.</title>
        <authorList>
            <person name="Navarre W."/>
            <person name="Wong E."/>
            <person name="Huang K."/>
            <person name="Tropini C."/>
            <person name="Ng K."/>
            <person name="Yu B."/>
        </authorList>
    </citation>
    <scope>NUCLEOTIDE SEQUENCE</scope>
    <source>
        <strain evidence="1">NM73_A23</strain>
    </source>
</reference>